<keyword evidence="1" id="KW-0812">Transmembrane</keyword>
<dbReference type="HOGENOM" id="CLU_1088973_0_0_9"/>
<evidence type="ECO:0000313" key="3">
    <source>
        <dbReference type="Proteomes" id="UP000003100"/>
    </source>
</evidence>
<protein>
    <submittedName>
        <fullName evidence="2">Uncharacterized protein</fullName>
    </submittedName>
</protein>
<dbReference type="GeneID" id="86822312"/>
<sequence>MMSEGLSASDVAVLTGNTNNRGCNDGFGWGGEWIWIILLFCLFGWGGFGGGWGGNGGGFNTPSANGALTRAEMFEGFQGQGFNDRLTGIRDGQFGIEQSLCNGFNGVQQGFNSIATQMANCCCDLKQGQGEISYNIAMQTNSLQNTMNQNANALQSQLCNGFRDVIDAQNAGTQRIVDLITQDKISSLQTELQSAQLQLANANQTTNIVNALRSPAPIPAYTVPNPYAYTGCGCGTCGC</sequence>
<dbReference type="eggNOG" id="ENOG502ZCDE">
    <property type="taxonomic scope" value="Bacteria"/>
</dbReference>
<feature type="transmembrane region" description="Helical" evidence="1">
    <location>
        <begin position="33"/>
        <end position="53"/>
    </location>
</feature>
<keyword evidence="1" id="KW-1133">Transmembrane helix</keyword>
<dbReference type="RefSeq" id="WP_005948874.1">
    <property type="nucleotide sequence ID" value="NZ_CP136423.1"/>
</dbReference>
<gene>
    <name evidence="2" type="ORF">RUMHYD_01954</name>
</gene>
<organism evidence="2 3">
    <name type="scientific">Blautia hydrogenotrophica (strain DSM 10507 / JCM 14656 / S5a33)</name>
    <name type="common">Ruminococcus hydrogenotrophicus</name>
    <dbReference type="NCBI Taxonomy" id="476272"/>
    <lineage>
        <taxon>Bacteria</taxon>
        <taxon>Bacillati</taxon>
        <taxon>Bacillota</taxon>
        <taxon>Clostridia</taxon>
        <taxon>Lachnospirales</taxon>
        <taxon>Lachnospiraceae</taxon>
        <taxon>Blautia</taxon>
    </lineage>
</organism>
<evidence type="ECO:0000313" key="2">
    <source>
        <dbReference type="EMBL" id="EEG49143.1"/>
    </source>
</evidence>
<reference evidence="2 3" key="1">
    <citation type="submission" date="2009-01" db="EMBL/GenBank/DDBJ databases">
        <authorList>
            <person name="Fulton L."/>
            <person name="Clifton S."/>
            <person name="Fulton B."/>
            <person name="Xu J."/>
            <person name="Minx P."/>
            <person name="Pepin K.H."/>
            <person name="Johnson M."/>
            <person name="Bhonagiri V."/>
            <person name="Nash W.E."/>
            <person name="Mardis E.R."/>
            <person name="Wilson R.K."/>
        </authorList>
    </citation>
    <scope>NUCLEOTIDE SEQUENCE [LARGE SCALE GENOMIC DNA]</scope>
    <source>
        <strain evidence="3">DSM 10507 / JCM 14656 / S5a33</strain>
    </source>
</reference>
<dbReference type="PATRIC" id="fig|476272.21.peg.1993"/>
<name>C0CM73_BLAHS</name>
<keyword evidence="3" id="KW-1185">Reference proteome</keyword>
<comment type="caution">
    <text evidence="2">The sequence shown here is derived from an EMBL/GenBank/DDBJ whole genome shotgun (WGS) entry which is preliminary data.</text>
</comment>
<dbReference type="Proteomes" id="UP000003100">
    <property type="component" value="Unassembled WGS sequence"/>
</dbReference>
<dbReference type="AlphaFoldDB" id="C0CM73"/>
<keyword evidence="1" id="KW-0472">Membrane</keyword>
<dbReference type="EMBL" id="ACBZ01000101">
    <property type="protein sequence ID" value="EEG49143.1"/>
    <property type="molecule type" value="Genomic_DNA"/>
</dbReference>
<reference evidence="2 3" key="2">
    <citation type="submission" date="2009-02" db="EMBL/GenBank/DDBJ databases">
        <title>Draft genome sequence of Blautia hydrogenotrophica DSM 10507 (Ruminococcus hydrogenotrophicus DSM 10507).</title>
        <authorList>
            <person name="Sudarsanam P."/>
            <person name="Ley R."/>
            <person name="Guruge J."/>
            <person name="Turnbaugh P.J."/>
            <person name="Mahowald M."/>
            <person name="Liep D."/>
            <person name="Gordon J."/>
        </authorList>
    </citation>
    <scope>NUCLEOTIDE SEQUENCE [LARGE SCALE GENOMIC DNA]</scope>
    <source>
        <strain evidence="3">DSM 10507 / JCM 14656 / S5a33</strain>
    </source>
</reference>
<accession>C0CM73</accession>
<evidence type="ECO:0000256" key="1">
    <source>
        <dbReference type="SAM" id="Phobius"/>
    </source>
</evidence>
<proteinExistence type="predicted"/>